<reference evidence="9 10" key="1">
    <citation type="journal article" date="2017" name="Nat. Commun.">
        <title>Genome assembly with in vitro proximity ligation data and whole-genome triplication in lettuce.</title>
        <authorList>
            <person name="Reyes-Chin-Wo S."/>
            <person name="Wang Z."/>
            <person name="Yang X."/>
            <person name="Kozik A."/>
            <person name="Arikit S."/>
            <person name="Song C."/>
            <person name="Xia L."/>
            <person name="Froenicke L."/>
            <person name="Lavelle D.O."/>
            <person name="Truco M.J."/>
            <person name="Xia R."/>
            <person name="Zhu S."/>
            <person name="Xu C."/>
            <person name="Xu H."/>
            <person name="Xu X."/>
            <person name="Cox K."/>
            <person name="Korf I."/>
            <person name="Meyers B.C."/>
            <person name="Michelmore R.W."/>
        </authorList>
    </citation>
    <scope>NUCLEOTIDE SEQUENCE [LARGE SCALE GENOMIC DNA]</scope>
    <source>
        <strain evidence="10">cv. Salinas</strain>
        <tissue evidence="9">Seedlings</tissue>
    </source>
</reference>
<keyword evidence="8" id="KW-0812">Transmembrane</keyword>
<sequence>MFICIQFVIQNDHMILLLLWHILYLVLKVIYCVWEKMRAIESYLIANGIVKTYEDLNVDRVKYLGIVVDSDEARETSKVIKLLEWLSDIGVKKVFLYDREGVLKMSKEVFLEKFDYMVLNFWSGFQILV</sequence>
<dbReference type="InterPro" id="IPR038887">
    <property type="entry name" value="Nus1/NgBR"/>
</dbReference>
<dbReference type="GO" id="GO:0005789">
    <property type="term" value="C:endoplasmic reticulum membrane"/>
    <property type="evidence" value="ECO:0000318"/>
    <property type="project" value="GO_Central"/>
</dbReference>
<gene>
    <name evidence="9" type="ORF">LSAT_V11C700360130</name>
</gene>
<dbReference type="AlphaFoldDB" id="A0A9R1V2W0"/>
<dbReference type="PANTHER" id="PTHR21528:SF0">
    <property type="entry name" value="DEHYDRODOLICHYL DIPHOSPHATE SYNTHASE COMPLEX SUBUNIT NUS1"/>
    <property type="match status" value="1"/>
</dbReference>
<evidence type="ECO:0000256" key="3">
    <source>
        <dbReference type="ARBA" id="ARBA00005432"/>
    </source>
</evidence>
<keyword evidence="10" id="KW-1185">Reference proteome</keyword>
<dbReference type="Proteomes" id="UP000235145">
    <property type="component" value="Unassembled WGS sequence"/>
</dbReference>
<keyword evidence="6" id="KW-0460">Magnesium</keyword>
<dbReference type="EC" id="2.5.1.87" evidence="4"/>
<keyword evidence="8" id="KW-1133">Transmembrane helix</keyword>
<evidence type="ECO:0000256" key="7">
    <source>
        <dbReference type="ARBA" id="ARBA00047353"/>
    </source>
</evidence>
<accession>A0A9R1V2W0</accession>
<name>A0A9R1V2W0_LACSA</name>
<dbReference type="GO" id="GO:0045547">
    <property type="term" value="F:ditrans,polycis-polyprenyl diphosphate synthase [(2E,6E)-farnesyl diphosphate specific] activity"/>
    <property type="evidence" value="ECO:0007669"/>
    <property type="project" value="UniProtKB-EC"/>
</dbReference>
<feature type="transmembrane region" description="Helical" evidence="8">
    <location>
        <begin position="15"/>
        <end position="34"/>
    </location>
</feature>
<dbReference type="PANTHER" id="PTHR21528">
    <property type="entry name" value="DEHYDRODOLICHYL DIPHOSPHATE SYNTHASE COMPLEX SUBUNIT NUS1"/>
    <property type="match status" value="1"/>
</dbReference>
<comment type="pathway">
    <text evidence="2">Protein modification; protein glycosylation.</text>
</comment>
<comment type="catalytic activity">
    <reaction evidence="7">
        <text>n isopentenyl diphosphate + (2E,6E)-farnesyl diphosphate = a di-trans,poly-cis-polyprenyl diphosphate + n diphosphate</text>
        <dbReference type="Rhea" id="RHEA:53008"/>
        <dbReference type="Rhea" id="RHEA-COMP:19494"/>
        <dbReference type="ChEBI" id="CHEBI:33019"/>
        <dbReference type="ChEBI" id="CHEBI:128769"/>
        <dbReference type="ChEBI" id="CHEBI:136960"/>
        <dbReference type="ChEBI" id="CHEBI:175763"/>
        <dbReference type="EC" id="2.5.1.87"/>
    </reaction>
</comment>
<evidence type="ECO:0000313" key="10">
    <source>
        <dbReference type="Proteomes" id="UP000235145"/>
    </source>
</evidence>
<organism evidence="9 10">
    <name type="scientific">Lactuca sativa</name>
    <name type="common">Garden lettuce</name>
    <dbReference type="NCBI Taxonomy" id="4236"/>
    <lineage>
        <taxon>Eukaryota</taxon>
        <taxon>Viridiplantae</taxon>
        <taxon>Streptophyta</taxon>
        <taxon>Embryophyta</taxon>
        <taxon>Tracheophyta</taxon>
        <taxon>Spermatophyta</taxon>
        <taxon>Magnoliopsida</taxon>
        <taxon>eudicotyledons</taxon>
        <taxon>Gunneridae</taxon>
        <taxon>Pentapetalae</taxon>
        <taxon>asterids</taxon>
        <taxon>campanulids</taxon>
        <taxon>Asterales</taxon>
        <taxon>Asteraceae</taxon>
        <taxon>Cichorioideae</taxon>
        <taxon>Cichorieae</taxon>
        <taxon>Lactucinae</taxon>
        <taxon>Lactuca</taxon>
    </lineage>
</organism>
<keyword evidence="8" id="KW-0472">Membrane</keyword>
<dbReference type="EMBL" id="NBSK02000007">
    <property type="protein sequence ID" value="KAJ0198298.1"/>
    <property type="molecule type" value="Genomic_DNA"/>
</dbReference>
<comment type="similarity">
    <text evidence="3">Belongs to the UPP synthase family.</text>
</comment>
<evidence type="ECO:0000256" key="4">
    <source>
        <dbReference type="ARBA" id="ARBA00012596"/>
    </source>
</evidence>
<evidence type="ECO:0000256" key="2">
    <source>
        <dbReference type="ARBA" id="ARBA00004922"/>
    </source>
</evidence>
<keyword evidence="5" id="KW-0808">Transferase</keyword>
<evidence type="ECO:0000256" key="5">
    <source>
        <dbReference type="ARBA" id="ARBA00022679"/>
    </source>
</evidence>
<evidence type="ECO:0000313" key="9">
    <source>
        <dbReference type="EMBL" id="KAJ0198298.1"/>
    </source>
</evidence>
<evidence type="ECO:0000256" key="8">
    <source>
        <dbReference type="SAM" id="Phobius"/>
    </source>
</evidence>
<protein>
    <recommendedName>
        <fullName evidence="4">ditrans,polycis-polyprenyl diphosphate synthase [(2E,6E)-farnesyldiphosphate specific]</fullName>
        <ecNumber evidence="4">2.5.1.87</ecNumber>
    </recommendedName>
</protein>
<dbReference type="GO" id="GO:1904423">
    <property type="term" value="C:dehydrodolichyl diphosphate synthase complex"/>
    <property type="evidence" value="ECO:0000318"/>
    <property type="project" value="GO_Central"/>
</dbReference>
<comment type="caution">
    <text evidence="9">The sequence shown here is derived from an EMBL/GenBank/DDBJ whole genome shotgun (WGS) entry which is preliminary data.</text>
</comment>
<evidence type="ECO:0000256" key="1">
    <source>
        <dbReference type="ARBA" id="ARBA00001946"/>
    </source>
</evidence>
<proteinExistence type="inferred from homology"/>
<comment type="cofactor">
    <cofactor evidence="1">
        <name>Mg(2+)</name>
        <dbReference type="ChEBI" id="CHEBI:18420"/>
    </cofactor>
</comment>
<evidence type="ECO:0000256" key="6">
    <source>
        <dbReference type="ARBA" id="ARBA00022842"/>
    </source>
</evidence>